<keyword evidence="6" id="KW-0507">mRNA processing</keyword>
<feature type="compositionally biased region" description="Gly residues" evidence="19">
    <location>
        <begin position="618"/>
        <end position="634"/>
    </location>
</feature>
<evidence type="ECO:0000256" key="18">
    <source>
        <dbReference type="PROSITE-ProRule" id="PRU00221"/>
    </source>
</evidence>
<evidence type="ECO:0000256" key="4">
    <source>
        <dbReference type="ARBA" id="ARBA00022553"/>
    </source>
</evidence>
<evidence type="ECO:0000256" key="7">
    <source>
        <dbReference type="ARBA" id="ARBA00022737"/>
    </source>
</evidence>
<evidence type="ECO:0000256" key="15">
    <source>
        <dbReference type="ARBA" id="ARBA00068823"/>
    </source>
</evidence>
<comment type="similarity">
    <text evidence="13">Belongs to the WD repeat WDR33 family.</text>
</comment>
<evidence type="ECO:0000256" key="10">
    <source>
        <dbReference type="ARBA" id="ARBA00023119"/>
    </source>
</evidence>
<evidence type="ECO:0000256" key="11">
    <source>
        <dbReference type="ARBA" id="ARBA00023242"/>
    </source>
</evidence>
<dbReference type="GeneID" id="110989293"/>
<keyword evidence="10" id="KW-0176">Collagen</keyword>
<feature type="compositionally biased region" description="Basic and acidic residues" evidence="19">
    <location>
        <begin position="739"/>
        <end position="761"/>
    </location>
</feature>
<dbReference type="FunFam" id="2.130.10.10:FF:000077">
    <property type="entry name" value="WD repeat domain 33"/>
    <property type="match status" value="1"/>
</dbReference>
<evidence type="ECO:0000313" key="20">
    <source>
        <dbReference type="Proteomes" id="UP000694845"/>
    </source>
</evidence>
<dbReference type="SUPFAM" id="SSF50978">
    <property type="entry name" value="WD40 repeat-like"/>
    <property type="match status" value="1"/>
</dbReference>
<feature type="region of interest" description="Disordered" evidence="19">
    <location>
        <begin position="522"/>
        <end position="553"/>
    </location>
</feature>
<comment type="subunit">
    <text evidence="14">Component of the cleavage and polyadenylation specificity factor (CPSF) module of the pre-mRNA 3'-end processing complex. Interacts with CPSF3/CPSF73.</text>
</comment>
<dbReference type="GO" id="GO:0031124">
    <property type="term" value="P:mRNA 3'-end processing"/>
    <property type="evidence" value="ECO:0007669"/>
    <property type="project" value="InterPro"/>
</dbReference>
<keyword evidence="11" id="KW-0539">Nucleus</keyword>
<keyword evidence="8" id="KW-0832">Ubl conjugation</keyword>
<feature type="compositionally biased region" description="Low complexity" evidence="19">
    <location>
        <begin position="1062"/>
        <end position="1071"/>
    </location>
</feature>
<dbReference type="InterPro" id="IPR045245">
    <property type="entry name" value="Pfs2-like"/>
</dbReference>
<evidence type="ECO:0000313" key="21">
    <source>
        <dbReference type="RefSeq" id="XP_022109269.1"/>
    </source>
</evidence>
<dbReference type="RefSeq" id="XP_022109269.1">
    <property type="nucleotide sequence ID" value="XM_022253577.1"/>
</dbReference>
<keyword evidence="5 18" id="KW-0853">WD repeat</keyword>
<comment type="subcellular location">
    <subcellularLocation>
        <location evidence="1">Nucleus</location>
    </subcellularLocation>
</comment>
<evidence type="ECO:0000256" key="9">
    <source>
        <dbReference type="ARBA" id="ARBA00022990"/>
    </source>
</evidence>
<evidence type="ECO:0000256" key="3">
    <source>
        <dbReference type="ARBA" id="ARBA00022499"/>
    </source>
</evidence>
<dbReference type="Proteomes" id="UP000694845">
    <property type="component" value="Unplaced"/>
</dbReference>
<dbReference type="KEGG" id="aplc:110989293"/>
<gene>
    <name evidence="21" type="primary">LOC110989293</name>
</gene>
<evidence type="ECO:0000256" key="1">
    <source>
        <dbReference type="ARBA" id="ARBA00004123"/>
    </source>
</evidence>
<dbReference type="CDD" id="cd00200">
    <property type="entry name" value="WD40"/>
    <property type="match status" value="1"/>
</dbReference>
<protein>
    <recommendedName>
        <fullName evidence="15">pre-mRNA 3' end processing protein WDR33</fullName>
    </recommendedName>
    <alternativeName>
        <fullName evidence="16">WD repeat-containing protein 33</fullName>
    </alternativeName>
    <alternativeName>
        <fullName evidence="17">WD repeat-containing protein of 146 kDa</fullName>
    </alternativeName>
</protein>
<dbReference type="PANTHER" id="PTHR22836">
    <property type="entry name" value="WD40 REPEAT PROTEIN"/>
    <property type="match status" value="1"/>
</dbReference>
<comment type="function">
    <text evidence="12">Essential for both cleavage and polyadenylation of pre-mRNA 3' ends.</text>
</comment>
<evidence type="ECO:0000256" key="17">
    <source>
        <dbReference type="ARBA" id="ARBA00076133"/>
    </source>
</evidence>
<feature type="compositionally biased region" description="Basic and acidic residues" evidence="19">
    <location>
        <begin position="990"/>
        <end position="1009"/>
    </location>
</feature>
<feature type="repeat" description="WD" evidence="18">
    <location>
        <begin position="338"/>
        <end position="380"/>
    </location>
</feature>
<evidence type="ECO:0000256" key="14">
    <source>
        <dbReference type="ARBA" id="ARBA00063159"/>
    </source>
</evidence>
<keyword evidence="9" id="KW-0007">Acetylation</keyword>
<dbReference type="InterPro" id="IPR001680">
    <property type="entry name" value="WD40_rpt"/>
</dbReference>
<dbReference type="Gene3D" id="2.130.10.10">
    <property type="entry name" value="YVTN repeat-like/Quinoprotein amine dehydrogenase"/>
    <property type="match status" value="2"/>
</dbReference>
<dbReference type="OrthoDB" id="16717at2759"/>
<feature type="compositionally biased region" description="Gly residues" evidence="19">
    <location>
        <begin position="1072"/>
        <end position="1093"/>
    </location>
</feature>
<feature type="repeat" description="WD" evidence="18">
    <location>
        <begin position="296"/>
        <end position="337"/>
    </location>
</feature>
<dbReference type="PROSITE" id="PS50294">
    <property type="entry name" value="WD_REPEATS_REGION"/>
    <property type="match status" value="3"/>
</dbReference>
<dbReference type="PANTHER" id="PTHR22836:SF0">
    <property type="entry name" value="PRE-MRNA 3' END PROCESSING PROTEIN WDR33"/>
    <property type="match status" value="1"/>
</dbReference>
<evidence type="ECO:0000256" key="13">
    <source>
        <dbReference type="ARBA" id="ARBA00061690"/>
    </source>
</evidence>
<dbReference type="OMA" id="SHNDLWL"/>
<reference evidence="21" key="1">
    <citation type="submission" date="2025-08" db="UniProtKB">
        <authorList>
            <consortium name="RefSeq"/>
        </authorList>
    </citation>
    <scope>IDENTIFICATION</scope>
</reference>
<sequence length="1093" mass="120516">MEGGGGTAVASPQSSQGFFHRPRLPYREKNQFYKHHHYYNRMLGEQGPNNATNFDGKRMRKSITRKTVDYNSSVIKLLESRVWQRDSRDVRWIQPDPTYSHELSLPETYLHNPINAVTTRFVRTSTNKIRCPIFCCVWTPEGRRLVTGASSGEFTLWNGLTFNFETILQAHDYPVRAMTWSHNDLWLLTGDHLGYIKYWQSNMNNVKMYQAHKDQPIRGASFSPTDSKITTCADDGTVRIFDFVRCYEERVLRGHGAEVKCVDWHPQKGLVVSGSKDSQQPIKLWDPRSSNPLATLHAHKSTVMAVRFNQNGNWLLTASRDHVCKLFDIRTMKEMYTFRGHKKEATAISWHPIHETMFASGGSDGSLLFWEVGNEKEVASVETAHDSIVWSLAWHPLGHILASASNDHTTKFWTRNRPGDRMRDRYNLNMLPIGTSEEMLEFDDDTSALPSIPGMGLEHGLPEHLKKPEEGLTEDDISLDTSIPGLESSVEELAKLKPQPQRKVPYAKPIPADFQRQWDKTKAPGIAPQQTETSQDEDAGKKEAKDSEDDEAKKMERMVKNSGVAVAQAHQAVLNAMKNAKENGGQLPLSGMMMGQPHPGGPPVMGPMPGMGMDGHSGMGGPAGRGRPPGGSGPEGMNPNEGAFNPGPRGMPAPNQPGTGSKGKAGIPALMGIRLNGPSSRVPGNGGPPEVGVMDVPPPNLPKEMMDAPEGRTLGQDFLPHSPPLPLPSDNTDFPTASGKDRNRRDFSDPRDEDLRGDIDLRQGFTDVDMRQQFHDPPPPKRFDGRFDRGESPPGGWGNRMPPRDGLHQDFDMRQQRGPHGGARMGPRGDDPRDPPFDDLRHSRSEDRPDLDALRRREGSPGGRRREDFMDEDLRQPPGRFLGGGPPGSRSWRGGDSSEEDPFRGFDPGQDPGPSRGSFPDRGGFGSQDEDMRGGTRSRFGLDEPFDPDFRPKGLLPHPGDDGPRKPRSLPLLGDRDDRANYPDLGSPHDSGDMKRTWNEGPGDGRDMDQLEPFGNFGGPGGPGRGQGNMWRGGRGDIRGGGPGMRGRGDPSMRGRGDPGMRGSPSGFRGPFRGGMGRGGMGRGGMGRGGPGW</sequence>
<keyword evidence="20" id="KW-1185">Reference proteome</keyword>
<feature type="compositionally biased region" description="Basic and acidic residues" evidence="19">
    <location>
        <begin position="1047"/>
        <end position="1059"/>
    </location>
</feature>
<proteinExistence type="inferred from homology"/>
<feature type="compositionally biased region" description="Basic and acidic residues" evidence="19">
    <location>
        <begin position="802"/>
        <end position="815"/>
    </location>
</feature>
<dbReference type="GO" id="GO:0005581">
    <property type="term" value="C:collagen trimer"/>
    <property type="evidence" value="ECO:0007669"/>
    <property type="project" value="UniProtKB-KW"/>
</dbReference>
<evidence type="ECO:0000256" key="2">
    <source>
        <dbReference type="ARBA" id="ARBA00022481"/>
    </source>
</evidence>
<dbReference type="FunFam" id="2.130.10.10:FF:000085">
    <property type="entry name" value="WD repeat domain 33"/>
    <property type="match status" value="1"/>
</dbReference>
<evidence type="ECO:0000256" key="16">
    <source>
        <dbReference type="ARBA" id="ARBA00075792"/>
    </source>
</evidence>
<feature type="repeat" description="WD" evidence="18">
    <location>
        <begin position="252"/>
        <end position="278"/>
    </location>
</feature>
<dbReference type="InterPro" id="IPR015943">
    <property type="entry name" value="WD40/YVTN_repeat-like_dom_sf"/>
</dbReference>
<feature type="repeat" description="WD" evidence="18">
    <location>
        <begin position="168"/>
        <end position="200"/>
    </location>
</feature>
<keyword evidence="3" id="KW-1017">Isopeptide bond</keyword>
<feature type="region of interest" description="Disordered" evidence="19">
    <location>
        <begin position="1"/>
        <end position="20"/>
    </location>
</feature>
<dbReference type="AlphaFoldDB" id="A0A8B7ZV24"/>
<evidence type="ECO:0000256" key="12">
    <source>
        <dbReference type="ARBA" id="ARBA00058681"/>
    </source>
</evidence>
<feature type="compositionally biased region" description="Basic and acidic residues" evidence="19">
    <location>
        <begin position="538"/>
        <end position="553"/>
    </location>
</feature>
<dbReference type="FunFam" id="2.130.10.10:FF:000069">
    <property type="entry name" value="WD repeat domain 33"/>
    <property type="match status" value="1"/>
</dbReference>
<feature type="repeat" description="WD" evidence="18">
    <location>
        <begin position="382"/>
        <end position="413"/>
    </location>
</feature>
<dbReference type="InterPro" id="IPR036322">
    <property type="entry name" value="WD40_repeat_dom_sf"/>
</dbReference>
<organism evidence="20 21">
    <name type="scientific">Acanthaster planci</name>
    <name type="common">Crown-of-thorns starfish</name>
    <dbReference type="NCBI Taxonomy" id="133434"/>
    <lineage>
        <taxon>Eukaryota</taxon>
        <taxon>Metazoa</taxon>
        <taxon>Echinodermata</taxon>
        <taxon>Eleutherozoa</taxon>
        <taxon>Asterozoa</taxon>
        <taxon>Asteroidea</taxon>
        <taxon>Valvatacea</taxon>
        <taxon>Valvatida</taxon>
        <taxon>Acanthasteridae</taxon>
        <taxon>Acanthaster</taxon>
    </lineage>
</organism>
<dbReference type="Pfam" id="PF00400">
    <property type="entry name" value="WD40"/>
    <property type="match status" value="6"/>
</dbReference>
<feature type="compositionally biased region" description="Basic and acidic residues" evidence="19">
    <location>
        <begin position="768"/>
        <end position="791"/>
    </location>
</feature>
<dbReference type="SMART" id="SM00320">
    <property type="entry name" value="WD40"/>
    <property type="match status" value="7"/>
</dbReference>
<dbReference type="GO" id="GO:0005847">
    <property type="term" value="C:mRNA cleavage and polyadenylation specificity factor complex"/>
    <property type="evidence" value="ECO:0007669"/>
    <property type="project" value="TreeGrafter"/>
</dbReference>
<evidence type="ECO:0000256" key="19">
    <source>
        <dbReference type="SAM" id="MobiDB-lite"/>
    </source>
</evidence>
<keyword evidence="7" id="KW-0677">Repeat</keyword>
<feature type="compositionally biased region" description="Gly residues" evidence="19">
    <location>
        <begin position="1016"/>
        <end position="1046"/>
    </location>
</feature>
<name>A0A8B7ZV24_ACAPL</name>
<evidence type="ECO:0000256" key="6">
    <source>
        <dbReference type="ARBA" id="ARBA00022664"/>
    </source>
</evidence>
<feature type="region of interest" description="Disordered" evidence="19">
    <location>
        <begin position="618"/>
        <end position="1093"/>
    </location>
</feature>
<evidence type="ECO:0000256" key="8">
    <source>
        <dbReference type="ARBA" id="ARBA00022843"/>
    </source>
</evidence>
<keyword evidence="4" id="KW-0597">Phosphoprotein</keyword>
<keyword evidence="2" id="KW-0488">Methylation</keyword>
<evidence type="ECO:0000256" key="5">
    <source>
        <dbReference type="ARBA" id="ARBA00022574"/>
    </source>
</evidence>
<dbReference type="PROSITE" id="PS50082">
    <property type="entry name" value="WD_REPEATS_2"/>
    <property type="match status" value="5"/>
</dbReference>
<feature type="compositionally biased region" description="Basic and acidic residues" evidence="19">
    <location>
        <begin position="827"/>
        <end position="875"/>
    </location>
</feature>
<accession>A0A8B7ZV24</accession>